<dbReference type="GO" id="GO:2000008">
    <property type="term" value="P:regulation of protein localization to cell surface"/>
    <property type="evidence" value="ECO:0007669"/>
    <property type="project" value="TreeGrafter"/>
</dbReference>
<sequence length="146" mass="16484">MASRSKSSNFFSVLFCALIMFLNVVPKAQARDMTIFADKAKCYTLLADVPGSKEYCTRFLESSSSPSPSSDDIRQPYQDLEKCWSSLRSIQGCVADIFFALFSGDFSKLEHDCCQAIESIVVDCWLKMFPWNPMFPTLLLNSCKNL</sequence>
<dbReference type="AlphaFoldDB" id="A0AAE1JAM6"/>
<dbReference type="PANTHER" id="PTHR31181:SF67">
    <property type="entry name" value="PROLAMIN-LIKE PROTEIN (DUF1278)"/>
    <property type="match status" value="1"/>
</dbReference>
<proteinExistence type="predicted"/>
<dbReference type="Pfam" id="PF05617">
    <property type="entry name" value="Prolamin_like"/>
    <property type="match status" value="1"/>
</dbReference>
<evidence type="ECO:0000313" key="5">
    <source>
        <dbReference type="Proteomes" id="UP001293593"/>
    </source>
</evidence>
<comment type="caution">
    <text evidence="4">The sequence shown here is derived from an EMBL/GenBank/DDBJ whole genome shotgun (WGS) entry which is preliminary data.</text>
</comment>
<feature type="signal peptide" evidence="2">
    <location>
        <begin position="1"/>
        <end position="30"/>
    </location>
</feature>
<dbReference type="PANTHER" id="PTHR31181">
    <property type="entry name" value="EGG CELL-SECRETED PROTEIN 1.4"/>
    <property type="match status" value="1"/>
</dbReference>
<keyword evidence="5" id="KW-1185">Reference proteome</keyword>
<dbReference type="Proteomes" id="UP001293593">
    <property type="component" value="Unassembled WGS sequence"/>
</dbReference>
<evidence type="ECO:0000256" key="1">
    <source>
        <dbReference type="ARBA" id="ARBA00022729"/>
    </source>
</evidence>
<organism evidence="4 5">
    <name type="scientific">Acacia crassicarpa</name>
    <name type="common">northern wattle</name>
    <dbReference type="NCBI Taxonomy" id="499986"/>
    <lineage>
        <taxon>Eukaryota</taxon>
        <taxon>Viridiplantae</taxon>
        <taxon>Streptophyta</taxon>
        <taxon>Embryophyta</taxon>
        <taxon>Tracheophyta</taxon>
        <taxon>Spermatophyta</taxon>
        <taxon>Magnoliopsida</taxon>
        <taxon>eudicotyledons</taxon>
        <taxon>Gunneridae</taxon>
        <taxon>Pentapetalae</taxon>
        <taxon>rosids</taxon>
        <taxon>fabids</taxon>
        <taxon>Fabales</taxon>
        <taxon>Fabaceae</taxon>
        <taxon>Caesalpinioideae</taxon>
        <taxon>mimosoid clade</taxon>
        <taxon>Acacieae</taxon>
        <taxon>Acacia</taxon>
    </lineage>
</organism>
<name>A0AAE1JAM6_9FABA</name>
<dbReference type="GO" id="GO:0080155">
    <property type="term" value="P:regulation of double fertilization forming a zygote and endosperm"/>
    <property type="evidence" value="ECO:0007669"/>
    <property type="project" value="TreeGrafter"/>
</dbReference>
<evidence type="ECO:0000256" key="2">
    <source>
        <dbReference type="SAM" id="SignalP"/>
    </source>
</evidence>
<dbReference type="EMBL" id="JAWXYG010000008">
    <property type="protein sequence ID" value="KAK4265277.1"/>
    <property type="molecule type" value="Genomic_DNA"/>
</dbReference>
<dbReference type="GO" id="GO:0009567">
    <property type="term" value="P:double fertilization forming a zygote and endosperm"/>
    <property type="evidence" value="ECO:0007669"/>
    <property type="project" value="TreeGrafter"/>
</dbReference>
<evidence type="ECO:0000259" key="3">
    <source>
        <dbReference type="Pfam" id="PF05617"/>
    </source>
</evidence>
<keyword evidence="1 2" id="KW-0732">Signal</keyword>
<gene>
    <name evidence="4" type="ORF">QN277_026350</name>
</gene>
<dbReference type="GO" id="GO:0031982">
    <property type="term" value="C:vesicle"/>
    <property type="evidence" value="ECO:0007669"/>
    <property type="project" value="TreeGrafter"/>
</dbReference>
<feature type="domain" description="Prolamin-like" evidence="3">
    <location>
        <begin position="82"/>
        <end position="143"/>
    </location>
</feature>
<evidence type="ECO:0000313" key="4">
    <source>
        <dbReference type="EMBL" id="KAK4265277.1"/>
    </source>
</evidence>
<reference evidence="4" key="1">
    <citation type="submission" date="2023-10" db="EMBL/GenBank/DDBJ databases">
        <title>Chromosome-level genome of the transformable northern wattle, Acacia crassicarpa.</title>
        <authorList>
            <person name="Massaro I."/>
            <person name="Sinha N.R."/>
            <person name="Poethig S."/>
            <person name="Leichty A.R."/>
        </authorList>
    </citation>
    <scope>NUCLEOTIDE SEQUENCE</scope>
    <source>
        <strain evidence="4">Acra3RX</strain>
        <tissue evidence="4">Leaf</tissue>
    </source>
</reference>
<accession>A0AAE1JAM6</accession>
<protein>
    <recommendedName>
        <fullName evidence="3">Prolamin-like domain-containing protein</fullName>
    </recommendedName>
</protein>
<dbReference type="InterPro" id="IPR008502">
    <property type="entry name" value="Prolamin-like"/>
</dbReference>
<dbReference type="GO" id="GO:0005576">
    <property type="term" value="C:extracellular region"/>
    <property type="evidence" value="ECO:0007669"/>
    <property type="project" value="TreeGrafter"/>
</dbReference>
<feature type="chain" id="PRO_5042218548" description="Prolamin-like domain-containing protein" evidence="2">
    <location>
        <begin position="31"/>
        <end position="146"/>
    </location>
</feature>